<evidence type="ECO:0000313" key="4">
    <source>
        <dbReference type="Proteomes" id="UP000748025"/>
    </source>
</evidence>
<keyword evidence="2" id="KW-0472">Membrane</keyword>
<organism evidence="3 4">
    <name type="scientific">Claviceps pusilla</name>
    <dbReference type="NCBI Taxonomy" id="123648"/>
    <lineage>
        <taxon>Eukaryota</taxon>
        <taxon>Fungi</taxon>
        <taxon>Dikarya</taxon>
        <taxon>Ascomycota</taxon>
        <taxon>Pezizomycotina</taxon>
        <taxon>Sordariomycetes</taxon>
        <taxon>Hypocreomycetidae</taxon>
        <taxon>Hypocreales</taxon>
        <taxon>Clavicipitaceae</taxon>
        <taxon>Claviceps</taxon>
    </lineage>
</organism>
<dbReference type="EMBL" id="SRPW01000508">
    <property type="protein sequence ID" value="KAG6014046.1"/>
    <property type="molecule type" value="Genomic_DNA"/>
</dbReference>
<feature type="transmembrane region" description="Helical" evidence="2">
    <location>
        <begin position="68"/>
        <end position="88"/>
    </location>
</feature>
<evidence type="ECO:0000256" key="1">
    <source>
        <dbReference type="SAM" id="MobiDB-lite"/>
    </source>
</evidence>
<gene>
    <name evidence="3" type="ORF">E4U43_006992</name>
</gene>
<reference evidence="3" key="1">
    <citation type="journal article" date="2020" name="bioRxiv">
        <title>Whole genome comparisons of ergot fungi reveals the divergence and evolution of species within the genus Claviceps are the result of varying mechanisms driving genome evolution and host range expansion.</title>
        <authorList>
            <person name="Wyka S.A."/>
            <person name="Mondo S.J."/>
            <person name="Liu M."/>
            <person name="Dettman J."/>
            <person name="Nalam V."/>
            <person name="Broders K.D."/>
        </authorList>
    </citation>
    <scope>NUCLEOTIDE SEQUENCE</scope>
    <source>
        <strain evidence="3">CCC 602</strain>
    </source>
</reference>
<feature type="compositionally biased region" description="Pro residues" evidence="1">
    <location>
        <begin position="34"/>
        <end position="46"/>
    </location>
</feature>
<protein>
    <submittedName>
        <fullName evidence="3">Uncharacterized protein</fullName>
    </submittedName>
</protein>
<dbReference type="AlphaFoldDB" id="A0A9P7ND97"/>
<proteinExistence type="predicted"/>
<keyword evidence="4" id="KW-1185">Reference proteome</keyword>
<feature type="region of interest" description="Disordered" evidence="1">
    <location>
        <begin position="29"/>
        <end position="50"/>
    </location>
</feature>
<name>A0A9P7ND97_9HYPO</name>
<keyword evidence="2" id="KW-0812">Transmembrane</keyword>
<keyword evidence="2" id="KW-1133">Transmembrane helix</keyword>
<accession>A0A9P7ND97</accession>
<sequence>MAGNTRSRDSRRSYLRTISHTVLAYCLRGRQTSRPPPPPPPPPAWPPWGRRNRRDLRLESAVMTRTLIGYQLINGLAAVILFTPYTYARARAEMGPPRWYEREAFAILLTNQGGLLAGLADICNKMRDTCPPQPFWRYQPAMRRVLVGKSRHGGAYSGAAASIVAVIVLER</sequence>
<evidence type="ECO:0000256" key="2">
    <source>
        <dbReference type="SAM" id="Phobius"/>
    </source>
</evidence>
<dbReference type="Proteomes" id="UP000748025">
    <property type="component" value="Unassembled WGS sequence"/>
</dbReference>
<evidence type="ECO:0000313" key="3">
    <source>
        <dbReference type="EMBL" id="KAG6014046.1"/>
    </source>
</evidence>
<comment type="caution">
    <text evidence="3">The sequence shown here is derived from an EMBL/GenBank/DDBJ whole genome shotgun (WGS) entry which is preliminary data.</text>
</comment>